<sequence>MRWRPGNTTVESVKPSPPRSEGTSPVPPDPVDWSARYAAEDTPWDNGAPHPELSLALQDGRLAPPHEGARVFVPGAGRGHDAIALARRGWVVTAVDVVESLVAEVAPQLEKLGGTFVVGDALEIGEAQEFDLIWDHTFFCAIQPRDRARWGKQAARILKPAGHYAALVFPVGKPVEDGGPPFGMSCEALMQALGPLFRERVSEPVSRPLKRRTWQEFWLRAEKTGLAPAQ</sequence>
<evidence type="ECO:0000256" key="1">
    <source>
        <dbReference type="ARBA" id="ARBA00022553"/>
    </source>
</evidence>
<dbReference type="Gene3D" id="3.40.50.150">
    <property type="entry name" value="Vaccinia Virus protein VP39"/>
    <property type="match status" value="1"/>
</dbReference>
<accession>A0A518EQJ4</accession>
<dbReference type="PANTHER" id="PTHR32183">
    <property type="match status" value="1"/>
</dbReference>
<dbReference type="EC" id="2.1.1.67" evidence="6"/>
<gene>
    <name evidence="6" type="primary">tpm</name>
    <name evidence="6" type="ORF">Poly30_18750</name>
</gene>
<keyword evidence="7" id="KW-1185">Reference proteome</keyword>
<dbReference type="OrthoDB" id="9804312at2"/>
<keyword evidence="2 6" id="KW-0489">Methyltransferase</keyword>
<dbReference type="SUPFAM" id="SSF53335">
    <property type="entry name" value="S-adenosyl-L-methionine-dependent methyltransferases"/>
    <property type="match status" value="1"/>
</dbReference>
<dbReference type="Pfam" id="PF05724">
    <property type="entry name" value="TPMT"/>
    <property type="match status" value="1"/>
</dbReference>
<evidence type="ECO:0000256" key="4">
    <source>
        <dbReference type="ARBA" id="ARBA00022691"/>
    </source>
</evidence>
<organism evidence="6 7">
    <name type="scientific">Saltatorellus ferox</name>
    <dbReference type="NCBI Taxonomy" id="2528018"/>
    <lineage>
        <taxon>Bacteria</taxon>
        <taxon>Pseudomonadati</taxon>
        <taxon>Planctomycetota</taxon>
        <taxon>Planctomycetia</taxon>
        <taxon>Planctomycetia incertae sedis</taxon>
        <taxon>Saltatorellus</taxon>
    </lineage>
</organism>
<dbReference type="Proteomes" id="UP000320390">
    <property type="component" value="Chromosome"/>
</dbReference>
<dbReference type="PROSITE" id="PS51585">
    <property type="entry name" value="SAM_MT_TPMT"/>
    <property type="match status" value="1"/>
</dbReference>
<evidence type="ECO:0000313" key="7">
    <source>
        <dbReference type="Proteomes" id="UP000320390"/>
    </source>
</evidence>
<dbReference type="GO" id="GO:0008119">
    <property type="term" value="F:thiopurine S-methyltransferase activity"/>
    <property type="evidence" value="ECO:0007669"/>
    <property type="project" value="UniProtKB-EC"/>
</dbReference>
<feature type="compositionally biased region" description="Polar residues" evidence="5">
    <location>
        <begin position="1"/>
        <end position="11"/>
    </location>
</feature>
<keyword evidence="3 6" id="KW-0808">Transferase</keyword>
<keyword evidence="1" id="KW-0597">Phosphoprotein</keyword>
<evidence type="ECO:0000256" key="3">
    <source>
        <dbReference type="ARBA" id="ARBA00022679"/>
    </source>
</evidence>
<proteinExistence type="predicted"/>
<dbReference type="InterPro" id="IPR029063">
    <property type="entry name" value="SAM-dependent_MTases_sf"/>
</dbReference>
<name>A0A518EQJ4_9BACT</name>
<dbReference type="CDD" id="cd02440">
    <property type="entry name" value="AdoMet_MTases"/>
    <property type="match status" value="1"/>
</dbReference>
<dbReference type="EMBL" id="CP036434">
    <property type="protein sequence ID" value="QDV06366.1"/>
    <property type="molecule type" value="Genomic_DNA"/>
</dbReference>
<dbReference type="AlphaFoldDB" id="A0A518EQJ4"/>
<evidence type="ECO:0000256" key="5">
    <source>
        <dbReference type="SAM" id="MobiDB-lite"/>
    </source>
</evidence>
<evidence type="ECO:0000313" key="6">
    <source>
        <dbReference type="EMBL" id="QDV06366.1"/>
    </source>
</evidence>
<evidence type="ECO:0000256" key="2">
    <source>
        <dbReference type="ARBA" id="ARBA00022603"/>
    </source>
</evidence>
<dbReference type="GO" id="GO:0032259">
    <property type="term" value="P:methylation"/>
    <property type="evidence" value="ECO:0007669"/>
    <property type="project" value="UniProtKB-KW"/>
</dbReference>
<dbReference type="InterPro" id="IPR008854">
    <property type="entry name" value="TPMT"/>
</dbReference>
<protein>
    <submittedName>
        <fullName evidence="6">Thiopurine S-methyltransferase</fullName>
        <ecNumber evidence="6">2.1.1.67</ecNumber>
    </submittedName>
</protein>
<reference evidence="6 7" key="1">
    <citation type="submission" date="2019-02" db="EMBL/GenBank/DDBJ databases">
        <title>Deep-cultivation of Planctomycetes and their phenomic and genomic characterization uncovers novel biology.</title>
        <authorList>
            <person name="Wiegand S."/>
            <person name="Jogler M."/>
            <person name="Boedeker C."/>
            <person name="Pinto D."/>
            <person name="Vollmers J."/>
            <person name="Rivas-Marin E."/>
            <person name="Kohn T."/>
            <person name="Peeters S.H."/>
            <person name="Heuer A."/>
            <person name="Rast P."/>
            <person name="Oberbeckmann S."/>
            <person name="Bunk B."/>
            <person name="Jeske O."/>
            <person name="Meyerdierks A."/>
            <person name="Storesund J.E."/>
            <person name="Kallscheuer N."/>
            <person name="Luecker S."/>
            <person name="Lage O.M."/>
            <person name="Pohl T."/>
            <person name="Merkel B.J."/>
            <person name="Hornburger P."/>
            <person name="Mueller R.-W."/>
            <person name="Bruemmer F."/>
            <person name="Labrenz M."/>
            <person name="Spormann A.M."/>
            <person name="Op den Camp H."/>
            <person name="Overmann J."/>
            <person name="Amann R."/>
            <person name="Jetten M.S.M."/>
            <person name="Mascher T."/>
            <person name="Medema M.H."/>
            <person name="Devos D.P."/>
            <person name="Kaster A.-K."/>
            <person name="Ovreas L."/>
            <person name="Rohde M."/>
            <person name="Galperin M.Y."/>
            <person name="Jogler C."/>
        </authorList>
    </citation>
    <scope>NUCLEOTIDE SEQUENCE [LARGE SCALE GENOMIC DNA]</scope>
    <source>
        <strain evidence="6 7">Poly30</strain>
    </source>
</reference>
<dbReference type="PANTHER" id="PTHR32183:SF6">
    <property type="entry name" value="CYSTEINE SULFINATE DESULFINASE_CYSTEINE DESULFURASE AND RELATED ENZYMES"/>
    <property type="match status" value="1"/>
</dbReference>
<feature type="region of interest" description="Disordered" evidence="5">
    <location>
        <begin position="1"/>
        <end position="52"/>
    </location>
</feature>
<keyword evidence="4" id="KW-0949">S-adenosyl-L-methionine</keyword>